<organism evidence="1 2">
    <name type="scientific">Paenibacillus aceris</name>
    <dbReference type="NCBI Taxonomy" id="869555"/>
    <lineage>
        <taxon>Bacteria</taxon>
        <taxon>Bacillati</taxon>
        <taxon>Bacillota</taxon>
        <taxon>Bacilli</taxon>
        <taxon>Bacillales</taxon>
        <taxon>Paenibacillaceae</taxon>
        <taxon>Paenibacillus</taxon>
    </lineage>
</organism>
<gene>
    <name evidence="1" type="ORF">J2Z65_004930</name>
</gene>
<evidence type="ECO:0008006" key="3">
    <source>
        <dbReference type="Google" id="ProtNLM"/>
    </source>
</evidence>
<name>A0ABS4I4D8_9BACL</name>
<dbReference type="InterPro" id="IPR019618">
    <property type="entry name" value="Spore_germination_GerPA"/>
</dbReference>
<dbReference type="RefSeq" id="WP_420850825.1">
    <property type="nucleotide sequence ID" value="NZ_JAAOZR010000023.1"/>
</dbReference>
<proteinExistence type="predicted"/>
<evidence type="ECO:0000313" key="2">
    <source>
        <dbReference type="Proteomes" id="UP001519344"/>
    </source>
</evidence>
<sequence>MQSIIGALMVVTNSGTITNGNSFNIAPTQSSTTFKGSGTDVTGDHVMTFSFFNATITYGSNSIDDSPVKVNRKLSKNRRKPPGTN</sequence>
<keyword evidence="2" id="KW-1185">Reference proteome</keyword>
<reference evidence="1 2" key="1">
    <citation type="submission" date="2021-03" db="EMBL/GenBank/DDBJ databases">
        <title>Genomic Encyclopedia of Type Strains, Phase IV (KMG-IV): sequencing the most valuable type-strain genomes for metagenomic binning, comparative biology and taxonomic classification.</title>
        <authorList>
            <person name="Goeker M."/>
        </authorList>
    </citation>
    <scope>NUCLEOTIDE SEQUENCE [LARGE SCALE GENOMIC DNA]</scope>
    <source>
        <strain evidence="1 2">DSM 24950</strain>
    </source>
</reference>
<evidence type="ECO:0000313" key="1">
    <source>
        <dbReference type="EMBL" id="MBP1965685.1"/>
    </source>
</evidence>
<comment type="caution">
    <text evidence="1">The sequence shown here is derived from an EMBL/GenBank/DDBJ whole genome shotgun (WGS) entry which is preliminary data.</text>
</comment>
<accession>A0ABS4I4D8</accession>
<dbReference type="Proteomes" id="UP001519344">
    <property type="component" value="Unassembled WGS sequence"/>
</dbReference>
<dbReference type="EMBL" id="JAGGKV010000015">
    <property type="protein sequence ID" value="MBP1965685.1"/>
    <property type="molecule type" value="Genomic_DNA"/>
</dbReference>
<protein>
    <recommendedName>
        <fullName evidence="3">Spore germination protein</fullName>
    </recommendedName>
</protein>
<dbReference type="Pfam" id="PF10676">
    <property type="entry name" value="gerPA"/>
    <property type="match status" value="1"/>
</dbReference>